<dbReference type="SMART" id="SM00347">
    <property type="entry name" value="HTH_MARR"/>
    <property type="match status" value="1"/>
</dbReference>
<dbReference type="FunFam" id="1.10.10.10:FF:000163">
    <property type="entry name" value="MarR family transcriptional regulator"/>
    <property type="match status" value="1"/>
</dbReference>
<accession>A0A369UVC4</accession>
<dbReference type="InterPro" id="IPR000835">
    <property type="entry name" value="HTH_MarR-typ"/>
</dbReference>
<comment type="subcellular location">
    <subcellularLocation>
        <location evidence="1">Cytoplasm</location>
    </subcellularLocation>
</comment>
<evidence type="ECO:0000259" key="6">
    <source>
        <dbReference type="PROSITE" id="PS50995"/>
    </source>
</evidence>
<dbReference type="Gene3D" id="1.10.10.10">
    <property type="entry name" value="Winged helix-like DNA-binding domain superfamily/Winged helix DNA-binding domain"/>
    <property type="match status" value="1"/>
</dbReference>
<dbReference type="InterPro" id="IPR039422">
    <property type="entry name" value="MarR/SlyA-like"/>
</dbReference>
<gene>
    <name evidence="7" type="ORF">DVJ77_03705</name>
</gene>
<dbReference type="OrthoDB" id="9806864at2"/>
<dbReference type="InterPro" id="IPR055166">
    <property type="entry name" value="Transc_reg_Sar_Rot_HTH"/>
</dbReference>
<dbReference type="EMBL" id="QQAH01000001">
    <property type="protein sequence ID" value="RDD83688.1"/>
    <property type="molecule type" value="Genomic_DNA"/>
</dbReference>
<keyword evidence="4" id="KW-0238">DNA-binding</keyword>
<reference evidence="7 8" key="1">
    <citation type="submission" date="2018-07" db="EMBL/GenBank/DDBJ databases">
        <title>Dyella tabacisoli L4-6T, whole genome shotgun sequence.</title>
        <authorList>
            <person name="Zhou X.-K."/>
            <person name="Li W.-J."/>
            <person name="Duan Y.-Q."/>
        </authorList>
    </citation>
    <scope>NUCLEOTIDE SEQUENCE [LARGE SCALE GENOMIC DNA]</scope>
    <source>
        <strain evidence="7 8">L4-6</strain>
    </source>
</reference>
<dbReference type="AlphaFoldDB" id="A0A369UVC4"/>
<protein>
    <submittedName>
        <fullName evidence="7">MarR family transcriptional regulator</fullName>
    </submittedName>
</protein>
<organism evidence="7 8">
    <name type="scientific">Dyella tabacisoli</name>
    <dbReference type="NCBI Taxonomy" id="2282381"/>
    <lineage>
        <taxon>Bacteria</taxon>
        <taxon>Pseudomonadati</taxon>
        <taxon>Pseudomonadota</taxon>
        <taxon>Gammaproteobacteria</taxon>
        <taxon>Lysobacterales</taxon>
        <taxon>Rhodanobacteraceae</taxon>
        <taxon>Dyella</taxon>
    </lineage>
</organism>
<dbReference type="PRINTS" id="PR00598">
    <property type="entry name" value="HTHMARR"/>
</dbReference>
<dbReference type="PANTHER" id="PTHR33164:SF5">
    <property type="entry name" value="ORGANIC HYDROPEROXIDE RESISTANCE TRANSCRIPTIONAL REGULATOR"/>
    <property type="match status" value="1"/>
</dbReference>
<keyword evidence="8" id="KW-1185">Reference proteome</keyword>
<dbReference type="GO" id="GO:0006950">
    <property type="term" value="P:response to stress"/>
    <property type="evidence" value="ECO:0007669"/>
    <property type="project" value="TreeGrafter"/>
</dbReference>
<dbReference type="PANTHER" id="PTHR33164">
    <property type="entry name" value="TRANSCRIPTIONAL REGULATOR, MARR FAMILY"/>
    <property type="match status" value="1"/>
</dbReference>
<dbReference type="InterPro" id="IPR036390">
    <property type="entry name" value="WH_DNA-bd_sf"/>
</dbReference>
<sequence length="153" mass="17401">MKNTPPSLLLDEQLCFALYAASRAMTSAYRPLLDALDLTYPQYLVMLVLWERDGLTVRELGQRLHLDSGTLTPLLKRLQLAGLIDRQRRSSDEREVEIRLHPNGRALREQATSIPACLASRLCLSLEDIQHLRDELNRLAAQLNHSPTKETES</sequence>
<evidence type="ECO:0000256" key="1">
    <source>
        <dbReference type="ARBA" id="ARBA00004496"/>
    </source>
</evidence>
<feature type="domain" description="HTH marR-type" evidence="6">
    <location>
        <begin position="11"/>
        <end position="141"/>
    </location>
</feature>
<proteinExistence type="predicted"/>
<dbReference type="GO" id="GO:0005737">
    <property type="term" value="C:cytoplasm"/>
    <property type="evidence" value="ECO:0007669"/>
    <property type="project" value="UniProtKB-SubCell"/>
</dbReference>
<evidence type="ECO:0000256" key="4">
    <source>
        <dbReference type="ARBA" id="ARBA00023125"/>
    </source>
</evidence>
<dbReference type="RefSeq" id="WP_114844080.1">
    <property type="nucleotide sequence ID" value="NZ_JBHSPE010000001.1"/>
</dbReference>
<dbReference type="Proteomes" id="UP000253782">
    <property type="component" value="Unassembled WGS sequence"/>
</dbReference>
<dbReference type="SUPFAM" id="SSF46785">
    <property type="entry name" value="Winged helix' DNA-binding domain"/>
    <property type="match status" value="1"/>
</dbReference>
<evidence type="ECO:0000313" key="8">
    <source>
        <dbReference type="Proteomes" id="UP000253782"/>
    </source>
</evidence>
<evidence type="ECO:0000256" key="3">
    <source>
        <dbReference type="ARBA" id="ARBA00023015"/>
    </source>
</evidence>
<dbReference type="GO" id="GO:0003677">
    <property type="term" value="F:DNA binding"/>
    <property type="evidence" value="ECO:0007669"/>
    <property type="project" value="UniProtKB-KW"/>
</dbReference>
<keyword evidence="3" id="KW-0805">Transcription regulation</keyword>
<evidence type="ECO:0000313" key="7">
    <source>
        <dbReference type="EMBL" id="RDD83688.1"/>
    </source>
</evidence>
<evidence type="ECO:0000256" key="5">
    <source>
        <dbReference type="ARBA" id="ARBA00023163"/>
    </source>
</evidence>
<name>A0A369UVC4_9GAMM</name>
<dbReference type="PROSITE" id="PS50995">
    <property type="entry name" value="HTH_MARR_2"/>
    <property type="match status" value="1"/>
</dbReference>
<keyword evidence="5" id="KW-0804">Transcription</keyword>
<keyword evidence="2" id="KW-0963">Cytoplasm</keyword>
<dbReference type="Pfam" id="PF22381">
    <property type="entry name" value="Staph_reg_Sar_Rot"/>
    <property type="match status" value="1"/>
</dbReference>
<dbReference type="GO" id="GO:0003700">
    <property type="term" value="F:DNA-binding transcription factor activity"/>
    <property type="evidence" value="ECO:0007669"/>
    <property type="project" value="InterPro"/>
</dbReference>
<evidence type="ECO:0000256" key="2">
    <source>
        <dbReference type="ARBA" id="ARBA00022490"/>
    </source>
</evidence>
<comment type="caution">
    <text evidence="7">The sequence shown here is derived from an EMBL/GenBank/DDBJ whole genome shotgun (WGS) entry which is preliminary data.</text>
</comment>
<dbReference type="InterPro" id="IPR036388">
    <property type="entry name" value="WH-like_DNA-bd_sf"/>
</dbReference>